<dbReference type="RefSeq" id="WP_190312493.1">
    <property type="nucleotide sequence ID" value="NZ_JACNYL010000001.1"/>
</dbReference>
<keyword evidence="6" id="KW-1185">Reference proteome</keyword>
<evidence type="ECO:0000259" key="4">
    <source>
        <dbReference type="Pfam" id="PF07715"/>
    </source>
</evidence>
<dbReference type="Pfam" id="PF07715">
    <property type="entry name" value="Plug"/>
    <property type="match status" value="1"/>
</dbReference>
<evidence type="ECO:0000256" key="1">
    <source>
        <dbReference type="ARBA" id="ARBA00022729"/>
    </source>
</evidence>
<gene>
    <name evidence="5" type="ORF">H8B21_04105</name>
</gene>
<dbReference type="SUPFAM" id="SSF56935">
    <property type="entry name" value="Porins"/>
    <property type="match status" value="1"/>
</dbReference>
<keyword evidence="2" id="KW-0812">Transmembrane</keyword>
<name>A0ABR7XNK3_9SPHI</name>
<feature type="signal peptide" evidence="3">
    <location>
        <begin position="1"/>
        <end position="20"/>
    </location>
</feature>
<evidence type="ECO:0000256" key="3">
    <source>
        <dbReference type="SAM" id="SignalP"/>
    </source>
</evidence>
<dbReference type="InterPro" id="IPR037066">
    <property type="entry name" value="Plug_dom_sf"/>
</dbReference>
<proteinExistence type="inferred from homology"/>
<evidence type="ECO:0000313" key="5">
    <source>
        <dbReference type="EMBL" id="MBD1420750.1"/>
    </source>
</evidence>
<keyword evidence="2" id="KW-0472">Membrane</keyword>
<accession>A0ABR7XNK3</accession>
<keyword evidence="2" id="KW-0813">Transport</keyword>
<protein>
    <submittedName>
        <fullName evidence="5">Plug domain-containing protein</fullName>
    </submittedName>
</protein>
<dbReference type="EMBL" id="JACNYL010000001">
    <property type="protein sequence ID" value="MBD1420750.1"/>
    <property type="molecule type" value="Genomic_DNA"/>
</dbReference>
<organism evidence="5 6">
    <name type="scientific">Sphingobacterium chuzhouense</name>
    <dbReference type="NCBI Taxonomy" id="1742264"/>
    <lineage>
        <taxon>Bacteria</taxon>
        <taxon>Pseudomonadati</taxon>
        <taxon>Bacteroidota</taxon>
        <taxon>Sphingobacteriia</taxon>
        <taxon>Sphingobacteriales</taxon>
        <taxon>Sphingobacteriaceae</taxon>
        <taxon>Sphingobacterium</taxon>
    </lineage>
</organism>
<comment type="caution">
    <text evidence="5">The sequence shown here is derived from an EMBL/GenBank/DDBJ whole genome shotgun (WGS) entry which is preliminary data.</text>
</comment>
<keyword evidence="2" id="KW-1134">Transmembrane beta strand</keyword>
<dbReference type="PROSITE" id="PS52016">
    <property type="entry name" value="TONB_DEPENDENT_REC_3"/>
    <property type="match status" value="1"/>
</dbReference>
<dbReference type="InterPro" id="IPR039426">
    <property type="entry name" value="TonB-dep_rcpt-like"/>
</dbReference>
<reference evidence="5 6" key="1">
    <citation type="submission" date="2020-08" db="EMBL/GenBank/DDBJ databases">
        <title>Sphingobacterium sp. DN00404 isolated from aquaculture water.</title>
        <authorList>
            <person name="Zhang M."/>
        </authorList>
    </citation>
    <scope>NUCLEOTIDE SEQUENCE [LARGE SCALE GENOMIC DNA]</scope>
    <source>
        <strain evidence="5 6">KCTC 42746</strain>
    </source>
</reference>
<comment type="subcellular location">
    <subcellularLocation>
        <location evidence="2">Cell outer membrane</location>
        <topology evidence="2">Multi-pass membrane protein</topology>
    </subcellularLocation>
</comment>
<feature type="domain" description="TonB-dependent receptor plug" evidence="4">
    <location>
        <begin position="44"/>
        <end position="123"/>
    </location>
</feature>
<dbReference type="PANTHER" id="PTHR30069:SF29">
    <property type="entry name" value="HEMOGLOBIN AND HEMOGLOBIN-HAPTOGLOBIN-BINDING PROTEIN 1-RELATED"/>
    <property type="match status" value="1"/>
</dbReference>
<sequence length="128" mass="14085">MKKTLSILLLCLPYVLPAQTANQPEKSVRSFELGEVVVTAANPADSLSAVYADDMANYNRTTVGEALNMLPGIHLANIGARNESVVYLRGFNLRQTPVFIDGVPVYVPYDGYVDMGRFTTFDLAKRRA</sequence>
<dbReference type="Gene3D" id="2.170.130.10">
    <property type="entry name" value="TonB-dependent receptor, plug domain"/>
    <property type="match status" value="1"/>
</dbReference>
<dbReference type="Proteomes" id="UP000651112">
    <property type="component" value="Unassembled WGS sequence"/>
</dbReference>
<dbReference type="InterPro" id="IPR012910">
    <property type="entry name" value="Plug_dom"/>
</dbReference>
<comment type="similarity">
    <text evidence="2">Belongs to the TonB-dependent receptor family.</text>
</comment>
<feature type="chain" id="PRO_5045400435" evidence="3">
    <location>
        <begin position="21"/>
        <end position="128"/>
    </location>
</feature>
<dbReference type="PANTHER" id="PTHR30069">
    <property type="entry name" value="TONB-DEPENDENT OUTER MEMBRANE RECEPTOR"/>
    <property type="match status" value="1"/>
</dbReference>
<keyword evidence="1 3" id="KW-0732">Signal</keyword>
<keyword evidence="2" id="KW-0998">Cell outer membrane</keyword>
<evidence type="ECO:0000256" key="2">
    <source>
        <dbReference type="PROSITE-ProRule" id="PRU01360"/>
    </source>
</evidence>
<evidence type="ECO:0000313" key="6">
    <source>
        <dbReference type="Proteomes" id="UP000651112"/>
    </source>
</evidence>